<reference evidence="1" key="1">
    <citation type="journal article" date="2021" name="Evol. Appl.">
        <title>The genome of the Pyrenean desman and the effects of bottlenecks and inbreeding on the genomic landscape of an endangered species.</title>
        <authorList>
            <person name="Escoda L."/>
            <person name="Castresana J."/>
        </authorList>
    </citation>
    <scope>NUCLEOTIDE SEQUENCE</scope>
    <source>
        <strain evidence="1">IBE-C5619</strain>
    </source>
</reference>
<accession>A0A8J6DLA4</accession>
<comment type="caution">
    <text evidence="1">The sequence shown here is derived from an EMBL/GenBank/DDBJ whole genome shotgun (WGS) entry which is preliminary data.</text>
</comment>
<dbReference type="EMBL" id="JAGFMF010011768">
    <property type="protein sequence ID" value="KAG8513622.1"/>
    <property type="molecule type" value="Genomic_DNA"/>
</dbReference>
<gene>
    <name evidence="1" type="ORF">J0S82_012935</name>
</gene>
<dbReference type="Proteomes" id="UP000700334">
    <property type="component" value="Unassembled WGS sequence"/>
</dbReference>
<organism evidence="1 2">
    <name type="scientific">Galemys pyrenaicus</name>
    <name type="common">Iberian desman</name>
    <name type="synonym">Pyrenean desman</name>
    <dbReference type="NCBI Taxonomy" id="202257"/>
    <lineage>
        <taxon>Eukaryota</taxon>
        <taxon>Metazoa</taxon>
        <taxon>Chordata</taxon>
        <taxon>Craniata</taxon>
        <taxon>Vertebrata</taxon>
        <taxon>Euteleostomi</taxon>
        <taxon>Mammalia</taxon>
        <taxon>Eutheria</taxon>
        <taxon>Laurasiatheria</taxon>
        <taxon>Eulipotyphla</taxon>
        <taxon>Talpidae</taxon>
        <taxon>Galemys</taxon>
    </lineage>
</organism>
<sequence>MPNQAPNQML</sequence>
<evidence type="ECO:0000313" key="2">
    <source>
        <dbReference type="Proteomes" id="UP000700334"/>
    </source>
</evidence>
<keyword evidence="2" id="KW-1185">Reference proteome</keyword>
<name>A0A8J6DLA4_GALPY</name>
<evidence type="ECO:0000313" key="1">
    <source>
        <dbReference type="EMBL" id="KAG8513622.1"/>
    </source>
</evidence>
<protein>
    <submittedName>
        <fullName evidence="1">Uncharacterized protein</fullName>
    </submittedName>
</protein>
<proteinExistence type="predicted"/>